<keyword evidence="7" id="KW-0432">Leucine biosynthesis</keyword>
<feature type="binding site" evidence="7">
    <location>
        <position position="294"/>
    </location>
    <ligand>
        <name>[4Fe-4S] cluster</name>
        <dbReference type="ChEBI" id="CHEBI:49883"/>
    </ligand>
</feature>
<dbReference type="NCBIfam" id="TIGR02086">
    <property type="entry name" value="IPMI_arch"/>
    <property type="match status" value="1"/>
</dbReference>
<dbReference type="CDD" id="cd01583">
    <property type="entry name" value="IPMI"/>
    <property type="match status" value="1"/>
</dbReference>
<keyword evidence="4 7" id="KW-0408">Iron</keyword>
<dbReference type="InterPro" id="IPR033941">
    <property type="entry name" value="IPMI_cat"/>
</dbReference>
<dbReference type="Proteomes" id="UP000434223">
    <property type="component" value="Unassembled WGS sequence"/>
</dbReference>
<dbReference type="GO" id="GO:0046872">
    <property type="term" value="F:metal ion binding"/>
    <property type="evidence" value="ECO:0007669"/>
    <property type="project" value="UniProtKB-KW"/>
</dbReference>
<dbReference type="SUPFAM" id="SSF53732">
    <property type="entry name" value="Aconitase iron-sulfur domain"/>
    <property type="match status" value="1"/>
</dbReference>
<dbReference type="EC" id="4.2.1.33" evidence="7"/>
<dbReference type="HAMAP" id="MF_01027">
    <property type="entry name" value="LeuC_type2"/>
    <property type="match status" value="1"/>
</dbReference>
<evidence type="ECO:0000256" key="7">
    <source>
        <dbReference type="HAMAP-Rule" id="MF_01027"/>
    </source>
</evidence>
<dbReference type="NCBIfam" id="NF001614">
    <property type="entry name" value="PRK00402.1"/>
    <property type="match status" value="1"/>
</dbReference>
<name>A0AAW9WMX4_9FIRM</name>
<keyword evidence="3 7" id="KW-0479">Metal-binding</keyword>
<reference evidence="9 10" key="1">
    <citation type="submission" date="2019-09" db="EMBL/GenBank/DDBJ databases">
        <title>Draft genome sequencing of Hungatella hathewayi 123Y-2.</title>
        <authorList>
            <person name="Lv Q."/>
            <person name="Li S."/>
        </authorList>
    </citation>
    <scope>NUCLEOTIDE SEQUENCE [LARGE SCALE GENOMIC DNA]</scope>
    <source>
        <strain evidence="9 10">123Y-2</strain>
    </source>
</reference>
<comment type="cofactor">
    <cofactor evidence="7">
        <name>[4Fe-4S] cluster</name>
        <dbReference type="ChEBI" id="CHEBI:49883"/>
    </cofactor>
    <text evidence="7">Binds 1 [4Fe-4S] cluster per subunit.</text>
</comment>
<dbReference type="GO" id="GO:0003861">
    <property type="term" value="F:3-isopropylmalate dehydratase activity"/>
    <property type="evidence" value="ECO:0007669"/>
    <property type="project" value="UniProtKB-UniRule"/>
</dbReference>
<dbReference type="Gene3D" id="3.30.499.10">
    <property type="entry name" value="Aconitase, domain 3"/>
    <property type="match status" value="2"/>
</dbReference>
<gene>
    <name evidence="7" type="primary">leuC</name>
    <name evidence="9" type="ORF">GNE07_27385</name>
</gene>
<keyword evidence="5 7" id="KW-0411">Iron-sulfur</keyword>
<feature type="domain" description="Aconitase/3-isopropylmalate dehydratase large subunit alpha/beta/alpha" evidence="8">
    <location>
        <begin position="18"/>
        <end position="280"/>
    </location>
</feature>
<evidence type="ECO:0000259" key="8">
    <source>
        <dbReference type="Pfam" id="PF00330"/>
    </source>
</evidence>
<keyword evidence="6 7" id="KW-0456">Lyase</keyword>
<evidence type="ECO:0000256" key="6">
    <source>
        <dbReference type="ARBA" id="ARBA00023239"/>
    </source>
</evidence>
<proteinExistence type="inferred from homology"/>
<dbReference type="InterPro" id="IPR001030">
    <property type="entry name" value="Acoase/IPM_deHydtase_lsu_aba"/>
</dbReference>
<accession>A0AAW9WMX4</accession>
<dbReference type="NCBIfam" id="TIGR01343">
    <property type="entry name" value="hacA_fam"/>
    <property type="match status" value="1"/>
</dbReference>
<evidence type="ECO:0000313" key="10">
    <source>
        <dbReference type="Proteomes" id="UP000434223"/>
    </source>
</evidence>
<evidence type="ECO:0000256" key="3">
    <source>
        <dbReference type="ARBA" id="ARBA00022723"/>
    </source>
</evidence>
<dbReference type="InterPro" id="IPR036008">
    <property type="entry name" value="Aconitase_4Fe-4S_dom"/>
</dbReference>
<dbReference type="InterPro" id="IPR015931">
    <property type="entry name" value="Acnase/IPM_dHydase_lsu_aba_1/3"/>
</dbReference>
<feature type="domain" description="Aconitase/3-isopropylmalate dehydratase large subunit alpha/beta/alpha" evidence="8">
    <location>
        <begin position="281"/>
        <end position="405"/>
    </location>
</feature>
<evidence type="ECO:0000256" key="5">
    <source>
        <dbReference type="ARBA" id="ARBA00023014"/>
    </source>
</evidence>
<sequence>MNITEKIMAKAAGLDHVEAGQIIDVSVDRAFTHEKLGPLFFDKFRDMGLKVWDKDRAIVFADHGVPPSRVLDANMILDTVKFGEEQGITCYNGEGICHQLMPEKGYVLPGKAYVGTDSHTTTYGALGAFSTGIGSTEMAWVFNKGKIWMKVPKAILFRVNGKLDPMVLGKDLALHIMALIGADGANYMTMEYTGEAVRGMSLDSRMSLCNMAVEAGAKNGIIEADEKVIEYLKGRARGEYEIVRSDPDAVYEKIYEIDGSALEPTVAKPGGSQYSVPVGEVEGIPFKRALLGTCTNGRMEDFRIARDIIKGKKIKDGVRLQILPASRDIFKQCVNEGIVSDFLEAGAIWCNPQCGPCGGGHYGLLGEGEVCLSTSNRNMVGRMGDPKSEIYLASPAVVAASVLTGKITDPRKV</sequence>
<dbReference type="PANTHER" id="PTHR43822:SF22">
    <property type="entry name" value="ISOPROPYLMALATE_CITRAMALATE ISOMERASE LARGE SUBUNIT"/>
    <property type="match status" value="1"/>
</dbReference>
<dbReference type="PANTHER" id="PTHR43822">
    <property type="entry name" value="HOMOACONITASE, MITOCHONDRIAL-RELATED"/>
    <property type="match status" value="1"/>
</dbReference>
<feature type="binding site" evidence="7">
    <location>
        <position position="354"/>
    </location>
    <ligand>
        <name>[4Fe-4S] cluster</name>
        <dbReference type="ChEBI" id="CHEBI:49883"/>
    </ligand>
</feature>
<comment type="catalytic activity">
    <reaction evidence="7">
        <text>(2R,3S)-3-isopropylmalate = (2S)-2-isopropylmalate</text>
        <dbReference type="Rhea" id="RHEA:32287"/>
        <dbReference type="ChEBI" id="CHEBI:1178"/>
        <dbReference type="ChEBI" id="CHEBI:35121"/>
        <dbReference type="EC" id="4.2.1.33"/>
    </reaction>
</comment>
<comment type="subunit">
    <text evidence="7">Heterodimer of LeuC and LeuD.</text>
</comment>
<keyword evidence="1 7" id="KW-0004">4Fe-4S</keyword>
<keyword evidence="7" id="KW-0100">Branched-chain amino acid biosynthesis</keyword>
<feature type="binding site" evidence="7">
    <location>
        <position position="357"/>
    </location>
    <ligand>
        <name>[4Fe-4S] cluster</name>
        <dbReference type="ChEBI" id="CHEBI:49883"/>
    </ligand>
</feature>
<evidence type="ECO:0000256" key="2">
    <source>
        <dbReference type="ARBA" id="ARBA00022605"/>
    </source>
</evidence>
<dbReference type="InterPro" id="IPR011826">
    <property type="entry name" value="HAcnase/IPMdehydase_lsu_prok"/>
</dbReference>
<dbReference type="PRINTS" id="PR00415">
    <property type="entry name" value="ACONITASE"/>
</dbReference>
<organism evidence="9 10">
    <name type="scientific">Hungatella hathewayi</name>
    <dbReference type="NCBI Taxonomy" id="154046"/>
    <lineage>
        <taxon>Bacteria</taxon>
        <taxon>Bacillati</taxon>
        <taxon>Bacillota</taxon>
        <taxon>Clostridia</taxon>
        <taxon>Lachnospirales</taxon>
        <taxon>Lachnospiraceae</taxon>
        <taxon>Hungatella</taxon>
    </lineage>
</organism>
<dbReference type="Pfam" id="PF00330">
    <property type="entry name" value="Aconitase"/>
    <property type="match status" value="2"/>
</dbReference>
<keyword evidence="2 7" id="KW-0028">Amino-acid biosynthesis</keyword>
<comment type="pathway">
    <text evidence="7">Amino-acid biosynthesis; L-leucine biosynthesis; L-leucine from 3-methyl-2-oxobutanoate: step 2/4.</text>
</comment>
<dbReference type="RefSeq" id="WP_055652191.1">
    <property type="nucleotide sequence ID" value="NZ_CZAZ01000049.1"/>
</dbReference>
<evidence type="ECO:0000256" key="4">
    <source>
        <dbReference type="ARBA" id="ARBA00023004"/>
    </source>
</evidence>
<dbReference type="InterPro" id="IPR006251">
    <property type="entry name" value="Homoacnase/IPMdehydase_lsu"/>
</dbReference>
<dbReference type="InterPro" id="IPR050067">
    <property type="entry name" value="IPM_dehydratase_rel_enz"/>
</dbReference>
<dbReference type="GO" id="GO:0009098">
    <property type="term" value="P:L-leucine biosynthetic process"/>
    <property type="evidence" value="ECO:0007669"/>
    <property type="project" value="UniProtKB-UniRule"/>
</dbReference>
<comment type="similarity">
    <text evidence="7">Belongs to the aconitase/IPM isomerase family. LeuC type 2 subfamily.</text>
</comment>
<evidence type="ECO:0000313" key="9">
    <source>
        <dbReference type="EMBL" id="MUB66741.1"/>
    </source>
</evidence>
<dbReference type="EMBL" id="WNME01000032">
    <property type="protein sequence ID" value="MUB66741.1"/>
    <property type="molecule type" value="Genomic_DNA"/>
</dbReference>
<protein>
    <recommendedName>
        <fullName evidence="7">3-isopropylmalate dehydratase large subunit</fullName>
        <ecNumber evidence="7">4.2.1.33</ecNumber>
    </recommendedName>
    <alternativeName>
        <fullName evidence="7">Alpha-IPM isomerase</fullName>
        <shortName evidence="7">IPMI</shortName>
    </alternativeName>
    <alternativeName>
        <fullName evidence="7">Isopropylmalate isomerase</fullName>
    </alternativeName>
</protein>
<dbReference type="AlphaFoldDB" id="A0AAW9WMX4"/>
<comment type="caution">
    <text evidence="9">The sequence shown here is derived from an EMBL/GenBank/DDBJ whole genome shotgun (WGS) entry which is preliminary data.</text>
</comment>
<comment type="function">
    <text evidence="7">Catalyzes the isomerization between 2-isopropylmalate and 3-isopropylmalate, via the formation of 2-isopropylmaleate.</text>
</comment>
<dbReference type="GO" id="GO:0051539">
    <property type="term" value="F:4 iron, 4 sulfur cluster binding"/>
    <property type="evidence" value="ECO:0007669"/>
    <property type="project" value="UniProtKB-KW"/>
</dbReference>
<evidence type="ECO:0000256" key="1">
    <source>
        <dbReference type="ARBA" id="ARBA00022485"/>
    </source>
</evidence>